<dbReference type="SMART" id="SM00267">
    <property type="entry name" value="GGDEF"/>
    <property type="match status" value="1"/>
</dbReference>
<feature type="domain" description="GGDEF" evidence="5">
    <location>
        <begin position="760"/>
        <end position="893"/>
    </location>
</feature>
<evidence type="ECO:0000259" key="2">
    <source>
        <dbReference type="PROSITE" id="PS50112"/>
    </source>
</evidence>
<comment type="caution">
    <text evidence="6">The sequence shown here is derived from an EMBL/GenBank/DDBJ whole genome shotgun (WGS) entry which is preliminary data.</text>
</comment>
<dbReference type="CDD" id="cd01949">
    <property type="entry name" value="GGDEF"/>
    <property type="match status" value="1"/>
</dbReference>
<reference evidence="7" key="1">
    <citation type="journal article" date="2019" name="Int. J. Syst. Evol. Microbiol.">
        <title>The Global Catalogue of Microorganisms (GCM) 10K type strain sequencing project: providing services to taxonomists for standard genome sequencing and annotation.</title>
        <authorList>
            <consortium name="The Broad Institute Genomics Platform"/>
            <consortium name="The Broad Institute Genome Sequencing Center for Infectious Disease"/>
            <person name="Wu L."/>
            <person name="Ma J."/>
        </authorList>
    </citation>
    <scope>NUCLEOTIDE SEQUENCE [LARGE SCALE GENOMIC DNA]</scope>
    <source>
        <strain evidence="7">CGMCC 1.15122</strain>
    </source>
</reference>
<dbReference type="Proteomes" id="UP000597301">
    <property type="component" value="Unassembled WGS sequence"/>
</dbReference>
<dbReference type="CDD" id="cd01948">
    <property type="entry name" value="EAL"/>
    <property type="match status" value="1"/>
</dbReference>
<dbReference type="Pfam" id="PF08448">
    <property type="entry name" value="PAS_4"/>
    <property type="match status" value="1"/>
</dbReference>
<feature type="transmembrane region" description="Helical" evidence="1">
    <location>
        <begin position="40"/>
        <end position="61"/>
    </location>
</feature>
<dbReference type="Pfam" id="PF00563">
    <property type="entry name" value="EAL"/>
    <property type="match status" value="1"/>
</dbReference>
<feature type="domain" description="PAC" evidence="3">
    <location>
        <begin position="674"/>
        <end position="728"/>
    </location>
</feature>
<dbReference type="InterPro" id="IPR001610">
    <property type="entry name" value="PAC"/>
</dbReference>
<dbReference type="SUPFAM" id="SSF141868">
    <property type="entry name" value="EAL domain-like"/>
    <property type="match status" value="1"/>
</dbReference>
<dbReference type="PROSITE" id="PS50113">
    <property type="entry name" value="PAC"/>
    <property type="match status" value="2"/>
</dbReference>
<evidence type="ECO:0000256" key="1">
    <source>
        <dbReference type="SAM" id="Phobius"/>
    </source>
</evidence>
<keyword evidence="1" id="KW-0812">Transmembrane</keyword>
<feature type="transmembrane region" description="Helical" evidence="1">
    <location>
        <begin position="197"/>
        <end position="216"/>
    </location>
</feature>
<keyword evidence="1" id="KW-0472">Membrane</keyword>
<feature type="domain" description="PAS" evidence="2">
    <location>
        <begin position="600"/>
        <end position="673"/>
    </location>
</feature>
<dbReference type="PANTHER" id="PTHR44757:SF2">
    <property type="entry name" value="BIOFILM ARCHITECTURE MAINTENANCE PROTEIN MBAA"/>
    <property type="match status" value="1"/>
</dbReference>
<dbReference type="InterPro" id="IPR043128">
    <property type="entry name" value="Rev_trsase/Diguanyl_cyclase"/>
</dbReference>
<protein>
    <submittedName>
        <fullName evidence="6">Uncharacterized protein</fullName>
    </submittedName>
</protein>
<feature type="transmembrane region" description="Helical" evidence="1">
    <location>
        <begin position="105"/>
        <end position="124"/>
    </location>
</feature>
<feature type="domain" description="PAC" evidence="3">
    <location>
        <begin position="552"/>
        <end position="603"/>
    </location>
</feature>
<feature type="transmembrane region" description="Helical" evidence="1">
    <location>
        <begin position="68"/>
        <end position="85"/>
    </location>
</feature>
<dbReference type="NCBIfam" id="TIGR00254">
    <property type="entry name" value="GGDEF"/>
    <property type="match status" value="1"/>
</dbReference>
<dbReference type="Gene3D" id="3.20.20.450">
    <property type="entry name" value="EAL domain"/>
    <property type="match status" value="1"/>
</dbReference>
<dbReference type="InterPro" id="IPR001633">
    <property type="entry name" value="EAL_dom"/>
</dbReference>
<dbReference type="PROSITE" id="PS50887">
    <property type="entry name" value="GGDEF"/>
    <property type="match status" value="1"/>
</dbReference>
<dbReference type="InterPro" id="IPR029787">
    <property type="entry name" value="Nucleotide_cyclase"/>
</dbReference>
<dbReference type="Gene3D" id="3.30.450.20">
    <property type="entry name" value="PAS domain"/>
    <property type="match status" value="2"/>
</dbReference>
<dbReference type="Pfam" id="PF00990">
    <property type="entry name" value="GGDEF"/>
    <property type="match status" value="1"/>
</dbReference>
<dbReference type="SUPFAM" id="SSF55785">
    <property type="entry name" value="PYP-like sensor domain (PAS domain)"/>
    <property type="match status" value="2"/>
</dbReference>
<evidence type="ECO:0000313" key="6">
    <source>
        <dbReference type="EMBL" id="GGC95032.1"/>
    </source>
</evidence>
<feature type="transmembrane region" description="Helical" evidence="1">
    <location>
        <begin position="131"/>
        <end position="153"/>
    </location>
</feature>
<dbReference type="SMART" id="SM00091">
    <property type="entry name" value="PAS"/>
    <property type="match status" value="2"/>
</dbReference>
<dbReference type="InterPro" id="IPR000700">
    <property type="entry name" value="PAS-assoc_C"/>
</dbReference>
<evidence type="ECO:0000259" key="5">
    <source>
        <dbReference type="PROSITE" id="PS50887"/>
    </source>
</evidence>
<dbReference type="RefSeq" id="WP_188640018.1">
    <property type="nucleotide sequence ID" value="NZ_BMHM01000005.1"/>
</dbReference>
<accession>A0ABQ1PDB8</accession>
<keyword evidence="1" id="KW-1133">Transmembrane helix</keyword>
<dbReference type="Pfam" id="PF13426">
    <property type="entry name" value="PAS_9"/>
    <property type="match status" value="1"/>
</dbReference>
<dbReference type="InterPro" id="IPR035919">
    <property type="entry name" value="EAL_sf"/>
</dbReference>
<feature type="transmembrane region" description="Helical" evidence="1">
    <location>
        <begin position="12"/>
        <end position="34"/>
    </location>
</feature>
<dbReference type="InterPro" id="IPR000160">
    <property type="entry name" value="GGDEF_dom"/>
</dbReference>
<sequence length="1163" mass="128366">MPLNTRDLAAETLLLIASATLLFMGGAGLLVGLLLPETLFGPMLVPDASLATLLIGISLLATLCQVRWLRLLSAAGLAALLIYTLTHNALDRGVAASLVTQENRMTTLSGLILAWITGCLWVGVGSTVRRLYWRATGIGLLLFGGLVVVRLWGSNEGYQPLFTSSPIAVLVFIVLLGAALLVAGWRHRPERLSPGRLTVMVGLAGVMVSSLAWLLLSMNQRSTIELQARYLLDNVQLNAEQAMSDRLQLMHRMAERLGVVPDDQLDVLLNQDAQSYFRDTLSLTVISFIDTQGNPLWVQGRQQGSDAWLLNQLEKASVQAWLAIPFSRPRLLMPDHQQPNMMLMALPVPNRDQQMLAAMDLGALLHHELSLALGPFKVGVSRGEQLLMILHPSGFAVDEVGSPSYALATRLAGLPGGVNLMLRAYPGQHYNWYLLGVMPISVAMGGLLMSWLLAFSVGVVGASIARTRELAAARHSLEESEQRYRSLFVHHPDAVFSLDKYGYFQTANTTCSDVTGYPLDEVVGRHFTDFIALQERERINGHFKHVLQGGITRYEVTITDREAQQRTLDLISLPVTVNGSIEGVYGIAQDVTEKRRQQTRLRTLERSVEASVNGVLIADARHPDLPIIYANQAFSTMTGYSQHEVLGQNCRFLQGPDSDAVMVNKLRRGIQEQRETHVTLCNYRKDGTPFWNDLYVAPVRDGSGDVTHFVGVQHDISKHKAYEAQLAYHATHDDLTRLPNRMMFEETLHKQFASIQSSSERMSVLFVDLDDFKPINDTLGHAVGDQVLVEVAKRLRAGLRQEDTVARLGGDEFVLLITNTCDEGQVVEVVERLLPSLAKPYCIEGHELYLTASVGIAISQPDTPLPQTLIQQADMAMYKAKQQGRNAYAWFSSDINDIASERVSLRNDLQEAIDHQGFELHYQPLFNRHGKIVSVEALLRWPHPSKGYLSPARFIPLAEATGQIMPISEWVLQRACADMLALKQRGLGTLRVAVNLSPLQFHRENFLATLCQTLSDTGLPAEQLSLELTEGILMDNTASAIDILHALRSMQVSVSIDDFGTGYSSLSYLKHLPISTVKIDRSFIHELTNSSDDAAIVQGIISMAHHLGLSVVAEGVETSEQHQRLLTYHCDGFQGFGLAKPMPLAELEGLLTAQESTATPVNQ</sequence>
<organism evidence="6 7">
    <name type="scientific">Vreelandella lutescens</name>
    <dbReference type="NCBI Taxonomy" id="1602943"/>
    <lineage>
        <taxon>Bacteria</taxon>
        <taxon>Pseudomonadati</taxon>
        <taxon>Pseudomonadota</taxon>
        <taxon>Gammaproteobacteria</taxon>
        <taxon>Oceanospirillales</taxon>
        <taxon>Halomonadaceae</taxon>
        <taxon>Vreelandella</taxon>
    </lineage>
</organism>
<feature type="domain" description="PAS" evidence="2">
    <location>
        <begin position="480"/>
        <end position="550"/>
    </location>
</feature>
<dbReference type="Gene3D" id="3.30.70.270">
    <property type="match status" value="1"/>
</dbReference>
<dbReference type="CDD" id="cd00130">
    <property type="entry name" value="PAS"/>
    <property type="match status" value="2"/>
</dbReference>
<dbReference type="InterPro" id="IPR035965">
    <property type="entry name" value="PAS-like_dom_sf"/>
</dbReference>
<dbReference type="PROSITE" id="PS50883">
    <property type="entry name" value="EAL"/>
    <property type="match status" value="1"/>
</dbReference>
<dbReference type="SUPFAM" id="SSF55073">
    <property type="entry name" value="Nucleotide cyclase"/>
    <property type="match status" value="1"/>
</dbReference>
<evidence type="ECO:0000259" key="3">
    <source>
        <dbReference type="PROSITE" id="PS50113"/>
    </source>
</evidence>
<dbReference type="InterPro" id="IPR013656">
    <property type="entry name" value="PAS_4"/>
</dbReference>
<keyword evidence="7" id="KW-1185">Reference proteome</keyword>
<feature type="transmembrane region" description="Helical" evidence="1">
    <location>
        <begin position="165"/>
        <end position="185"/>
    </location>
</feature>
<dbReference type="InterPro" id="IPR000014">
    <property type="entry name" value="PAS"/>
</dbReference>
<proteinExistence type="predicted"/>
<dbReference type="NCBIfam" id="TIGR00229">
    <property type="entry name" value="sensory_box"/>
    <property type="match status" value="2"/>
</dbReference>
<evidence type="ECO:0000259" key="4">
    <source>
        <dbReference type="PROSITE" id="PS50883"/>
    </source>
</evidence>
<dbReference type="PROSITE" id="PS50112">
    <property type="entry name" value="PAS"/>
    <property type="match status" value="2"/>
</dbReference>
<dbReference type="InterPro" id="IPR052155">
    <property type="entry name" value="Biofilm_reg_signaling"/>
</dbReference>
<dbReference type="PANTHER" id="PTHR44757">
    <property type="entry name" value="DIGUANYLATE CYCLASE DGCP"/>
    <property type="match status" value="1"/>
</dbReference>
<dbReference type="SMART" id="SM00086">
    <property type="entry name" value="PAC"/>
    <property type="match status" value="2"/>
</dbReference>
<dbReference type="SMART" id="SM00052">
    <property type="entry name" value="EAL"/>
    <property type="match status" value="1"/>
</dbReference>
<name>A0ABQ1PDB8_9GAMM</name>
<gene>
    <name evidence="6" type="ORF">GCM10011382_26820</name>
</gene>
<feature type="domain" description="EAL" evidence="4">
    <location>
        <begin position="902"/>
        <end position="1155"/>
    </location>
</feature>
<evidence type="ECO:0000313" key="7">
    <source>
        <dbReference type="Proteomes" id="UP000597301"/>
    </source>
</evidence>
<dbReference type="EMBL" id="BMHM01000005">
    <property type="protein sequence ID" value="GGC95032.1"/>
    <property type="molecule type" value="Genomic_DNA"/>
</dbReference>